<sequence length="808" mass="87200">MALLAACGGDTIKLFDVRGGETGGGDPCTLQYAPSPGLHINCARWNHTNLVVASAGEDRKISLWLKSGRPLGTVPSNEEAPDIVEETIMSINFTTKGSRYLCSGGTGKLVRIWDMQRRRCIKWLKGHTDTITGVMYNCKDEHLASISIQGDLILHNLASGSRAAELKDPHNQVLRVLDYSKLSRHLLVTAGDDGSVHIWDATVRNPKASWLNQHLAPTSGVCFSPCSDKVIVSVGLDKKLYMFDPGMKKPAYYASCEAPYSSLAFRDDGGTLAAGTNNGRVIFYDIRSKPQPLTVLRAYGSSEVIQLLQFSMCSSRVASSFLNMPVTSLSWQKSSPVSVNEANCSAEVALLGSAGEDSVLMPDPLPAVAVGLRSRSAATSIAFRTFGRIPSSGLESSVAVASGNGGPVSFTVSKSRSEETPSGNHLWTNGKMSWLQTARSFSIGKDDMEVFSPLVDVQPITPSNSSYWDTTTDSKKDLKAGDELRRPVVKSPPAGVRRLLSNEEMKDEGHQKLERRLASRLDDLQIKSLSTSPVAGTPLVPGKADRSPSLTPPEAWGGDGPTDRGSFHAHTFHGASRASLESSTMSQHVLGYELLLEPVFPSTGRSDPSPTLSTYSGPLSSSSGSVEKLPSTNIDALTLEATLCTSPRKPVERGAQSGSVRASATSADGFMSGASPRQTRAACERHDVRGALAGGSDLFDNKTGARLDFTSATSNGHVLTNLHQTMHQQATPSFALQLVQRALEESLGSVQKAIHEDVQNLHLELLRQFHIQQTEMAAIMKDLMTKQSDLMEEIQALRTENQQLRQFY</sequence>
<dbReference type="EMBL" id="CM055103">
    <property type="protein sequence ID" value="KAJ7535577.1"/>
    <property type="molecule type" value="Genomic_DNA"/>
</dbReference>
<evidence type="ECO:0000313" key="2">
    <source>
        <dbReference type="Proteomes" id="UP001162992"/>
    </source>
</evidence>
<reference evidence="2" key="1">
    <citation type="journal article" date="2024" name="Proc. Natl. Acad. Sci. U.S.A.">
        <title>Extraordinary preservation of gene collinearity over three hundred million years revealed in homosporous lycophytes.</title>
        <authorList>
            <person name="Li C."/>
            <person name="Wickell D."/>
            <person name="Kuo L.Y."/>
            <person name="Chen X."/>
            <person name="Nie B."/>
            <person name="Liao X."/>
            <person name="Peng D."/>
            <person name="Ji J."/>
            <person name="Jenkins J."/>
            <person name="Williams M."/>
            <person name="Shu S."/>
            <person name="Plott C."/>
            <person name="Barry K."/>
            <person name="Rajasekar S."/>
            <person name="Grimwood J."/>
            <person name="Han X."/>
            <person name="Sun S."/>
            <person name="Hou Z."/>
            <person name="He W."/>
            <person name="Dai G."/>
            <person name="Sun C."/>
            <person name="Schmutz J."/>
            <person name="Leebens-Mack J.H."/>
            <person name="Li F.W."/>
            <person name="Wang L."/>
        </authorList>
    </citation>
    <scope>NUCLEOTIDE SEQUENCE [LARGE SCALE GENOMIC DNA]</scope>
    <source>
        <strain evidence="2">cv. PW_Plant_1</strain>
    </source>
</reference>
<comment type="caution">
    <text evidence="1">The sequence shown here is derived from an EMBL/GenBank/DDBJ whole genome shotgun (WGS) entry which is preliminary data.</text>
</comment>
<name>A0ACC2C1R5_DIPCM</name>
<accession>A0ACC2C1R5</accession>
<protein>
    <submittedName>
        <fullName evidence="1">Uncharacterized protein</fullName>
    </submittedName>
</protein>
<dbReference type="Proteomes" id="UP001162992">
    <property type="component" value="Chromosome 12"/>
</dbReference>
<organism evidence="1 2">
    <name type="scientific">Diphasiastrum complanatum</name>
    <name type="common">Issler's clubmoss</name>
    <name type="synonym">Lycopodium complanatum</name>
    <dbReference type="NCBI Taxonomy" id="34168"/>
    <lineage>
        <taxon>Eukaryota</taxon>
        <taxon>Viridiplantae</taxon>
        <taxon>Streptophyta</taxon>
        <taxon>Embryophyta</taxon>
        <taxon>Tracheophyta</taxon>
        <taxon>Lycopodiopsida</taxon>
        <taxon>Lycopodiales</taxon>
        <taxon>Lycopodiaceae</taxon>
        <taxon>Lycopodioideae</taxon>
        <taxon>Diphasiastrum</taxon>
    </lineage>
</organism>
<evidence type="ECO:0000313" key="1">
    <source>
        <dbReference type="EMBL" id="KAJ7535577.1"/>
    </source>
</evidence>
<proteinExistence type="predicted"/>
<gene>
    <name evidence="1" type="ORF">O6H91_12G039200</name>
</gene>
<keyword evidence="2" id="KW-1185">Reference proteome</keyword>